<name>A0A4S4AZR7_9RHOO</name>
<evidence type="ECO:0000259" key="2">
    <source>
        <dbReference type="Pfam" id="PF00535"/>
    </source>
</evidence>
<protein>
    <submittedName>
        <fullName evidence="3">Glycosyltransferase family 2 protein</fullName>
    </submittedName>
</protein>
<dbReference type="AlphaFoldDB" id="A0A4S4AZR7"/>
<organism evidence="3 4">
    <name type="scientific">Pseudothauera nasutitermitis</name>
    <dbReference type="NCBI Taxonomy" id="2565930"/>
    <lineage>
        <taxon>Bacteria</taxon>
        <taxon>Pseudomonadati</taxon>
        <taxon>Pseudomonadota</taxon>
        <taxon>Betaproteobacteria</taxon>
        <taxon>Rhodocyclales</taxon>
        <taxon>Zoogloeaceae</taxon>
        <taxon>Pseudothauera</taxon>
    </lineage>
</organism>
<dbReference type="EMBL" id="SSOC01000003">
    <property type="protein sequence ID" value="THF65688.1"/>
    <property type="molecule type" value="Genomic_DNA"/>
</dbReference>
<dbReference type="Proteomes" id="UP000308430">
    <property type="component" value="Unassembled WGS sequence"/>
</dbReference>
<dbReference type="OrthoDB" id="9802649at2"/>
<dbReference type="Gene3D" id="3.90.550.10">
    <property type="entry name" value="Spore Coat Polysaccharide Biosynthesis Protein SpsA, Chain A"/>
    <property type="match status" value="1"/>
</dbReference>
<feature type="domain" description="Glycosyltransferase 2-like" evidence="2">
    <location>
        <begin position="21"/>
        <end position="148"/>
    </location>
</feature>
<dbReference type="PANTHER" id="PTHR22916">
    <property type="entry name" value="GLYCOSYLTRANSFERASE"/>
    <property type="match status" value="1"/>
</dbReference>
<evidence type="ECO:0000256" key="1">
    <source>
        <dbReference type="SAM" id="MobiDB-lite"/>
    </source>
</evidence>
<keyword evidence="3" id="KW-0808">Transferase</keyword>
<accession>A0A4S4AZR7</accession>
<comment type="caution">
    <text evidence="3">The sequence shown here is derived from an EMBL/GenBank/DDBJ whole genome shotgun (WGS) entry which is preliminary data.</text>
</comment>
<reference evidence="3 4" key="1">
    <citation type="submission" date="2019-04" db="EMBL/GenBank/DDBJ databases">
        <title>Azoarcus nasutitermitis sp. nov. isolated from termite nest.</title>
        <authorList>
            <person name="Lin S.-Y."/>
            <person name="Hameed A."/>
            <person name="Hsu Y.-H."/>
            <person name="Young C.-C."/>
        </authorList>
    </citation>
    <scope>NUCLEOTIDE SEQUENCE [LARGE SCALE GENOMIC DNA]</scope>
    <source>
        <strain evidence="3 4">CC-YHH838</strain>
    </source>
</reference>
<evidence type="ECO:0000313" key="4">
    <source>
        <dbReference type="Proteomes" id="UP000308430"/>
    </source>
</evidence>
<dbReference type="InterPro" id="IPR001173">
    <property type="entry name" value="Glyco_trans_2-like"/>
</dbReference>
<dbReference type="Pfam" id="PF00535">
    <property type="entry name" value="Glycos_transf_2"/>
    <property type="match status" value="1"/>
</dbReference>
<dbReference type="SUPFAM" id="SSF53448">
    <property type="entry name" value="Nucleotide-diphospho-sugar transferases"/>
    <property type="match status" value="1"/>
</dbReference>
<keyword evidence="4" id="KW-1185">Reference proteome</keyword>
<feature type="region of interest" description="Disordered" evidence="1">
    <location>
        <begin position="351"/>
        <end position="375"/>
    </location>
</feature>
<dbReference type="GO" id="GO:0016758">
    <property type="term" value="F:hexosyltransferase activity"/>
    <property type="evidence" value="ECO:0007669"/>
    <property type="project" value="UniProtKB-ARBA"/>
</dbReference>
<dbReference type="CDD" id="cd00761">
    <property type="entry name" value="Glyco_tranf_GTA_type"/>
    <property type="match status" value="1"/>
</dbReference>
<sequence length="375" mass="42113">MRQDKSGRECPPCEGLPPLVSVRIHNYNYGRFLRQCFESVLAQTYPNFEISFSDNASEDESWKIALEYQRRHPDRVSIARNRQNFGPDANIVNCVFQSSGKYTVQMCSDDVMAPDFIETCVRTLEAHPDCAFAMVHRGIIDGDGEPRTEPPFYDRSCIIPGHEQAAVYMMAAINPSISQVMYVSAREAAHRVDFSKVLAGRWYGARIMDFNLCCDYDVAYIDRPLLYHRLHGANDSHAAASNLMEVIGPYLLHLQFAEIARTRGMHGVLENLDRSTEKLGQLCLRYSTRALVEGFSEVAERYFHLAQALSPRVAEEPAFAALGKFWHADEDERQGILDALKNSENLVERAISYPPPAGSRSIGAQALSRNPGAEA</sequence>
<evidence type="ECO:0000313" key="3">
    <source>
        <dbReference type="EMBL" id="THF65688.1"/>
    </source>
</evidence>
<gene>
    <name evidence="3" type="ORF">E6C76_09000</name>
</gene>
<dbReference type="InterPro" id="IPR029044">
    <property type="entry name" value="Nucleotide-diphossugar_trans"/>
</dbReference>
<proteinExistence type="predicted"/>
<dbReference type="PANTHER" id="PTHR22916:SF3">
    <property type="entry name" value="UDP-GLCNAC:BETAGAL BETA-1,3-N-ACETYLGLUCOSAMINYLTRANSFERASE-LIKE PROTEIN 1"/>
    <property type="match status" value="1"/>
</dbReference>